<gene>
    <name evidence="4" type="ORF">NM961_13650</name>
</gene>
<evidence type="ECO:0000256" key="2">
    <source>
        <dbReference type="SAM" id="SignalP"/>
    </source>
</evidence>
<dbReference type="Gene3D" id="3.40.710.10">
    <property type="entry name" value="DD-peptidase/beta-lactamase superfamily"/>
    <property type="match status" value="1"/>
</dbReference>
<organism evidence="4 5">
    <name type="scientific">Tahibacter harae</name>
    <dbReference type="NCBI Taxonomy" id="2963937"/>
    <lineage>
        <taxon>Bacteria</taxon>
        <taxon>Pseudomonadati</taxon>
        <taxon>Pseudomonadota</taxon>
        <taxon>Gammaproteobacteria</taxon>
        <taxon>Lysobacterales</taxon>
        <taxon>Rhodanobacteraceae</taxon>
        <taxon>Tahibacter</taxon>
    </lineage>
</organism>
<keyword evidence="5" id="KW-1185">Reference proteome</keyword>
<dbReference type="PANTHER" id="PTHR46825:SF9">
    <property type="entry name" value="BETA-LACTAMASE-RELATED DOMAIN-CONTAINING PROTEIN"/>
    <property type="match status" value="1"/>
</dbReference>
<feature type="signal peptide" evidence="2">
    <location>
        <begin position="1"/>
        <end position="31"/>
    </location>
</feature>
<feature type="transmembrane region" description="Helical" evidence="1">
    <location>
        <begin position="609"/>
        <end position="631"/>
    </location>
</feature>
<comment type="caution">
    <text evidence="4">The sequence shown here is derived from an EMBL/GenBank/DDBJ whole genome shotgun (WGS) entry which is preliminary data.</text>
</comment>
<dbReference type="EMBL" id="JANFQO010000012">
    <property type="protein sequence ID" value="MCQ4165760.1"/>
    <property type="molecule type" value="Genomic_DNA"/>
</dbReference>
<evidence type="ECO:0000313" key="5">
    <source>
        <dbReference type="Proteomes" id="UP001165498"/>
    </source>
</evidence>
<dbReference type="InterPro" id="IPR001466">
    <property type="entry name" value="Beta-lactam-related"/>
</dbReference>
<dbReference type="InterPro" id="IPR012338">
    <property type="entry name" value="Beta-lactam/transpept-like"/>
</dbReference>
<proteinExistence type="predicted"/>
<keyword evidence="1" id="KW-1133">Transmembrane helix</keyword>
<evidence type="ECO:0000259" key="3">
    <source>
        <dbReference type="Pfam" id="PF00144"/>
    </source>
</evidence>
<reference evidence="4" key="1">
    <citation type="submission" date="2022-07" db="EMBL/GenBank/DDBJ databases">
        <title>Tahibacter sp., a new gammaproteobacterium isolated from the silt sample collected at pig farm.</title>
        <authorList>
            <person name="Chen H."/>
        </authorList>
    </citation>
    <scope>NUCLEOTIDE SEQUENCE</scope>
    <source>
        <strain evidence="4">P2K</strain>
    </source>
</reference>
<accession>A0ABT1QTY1</accession>
<evidence type="ECO:0000313" key="4">
    <source>
        <dbReference type="EMBL" id="MCQ4165760.1"/>
    </source>
</evidence>
<keyword evidence="2" id="KW-0732">Signal</keyword>
<feature type="transmembrane region" description="Helical" evidence="1">
    <location>
        <begin position="643"/>
        <end position="662"/>
    </location>
</feature>
<evidence type="ECO:0000256" key="1">
    <source>
        <dbReference type="SAM" id="Phobius"/>
    </source>
</evidence>
<dbReference type="RefSeq" id="WP_255914951.1">
    <property type="nucleotide sequence ID" value="NZ_JANFQO010000012.1"/>
</dbReference>
<name>A0ABT1QTY1_9GAMM</name>
<dbReference type="SUPFAM" id="SSF56601">
    <property type="entry name" value="beta-lactamase/transpeptidase-like"/>
    <property type="match status" value="1"/>
</dbReference>
<keyword evidence="1" id="KW-0812">Transmembrane</keyword>
<dbReference type="PANTHER" id="PTHR46825">
    <property type="entry name" value="D-ALANYL-D-ALANINE-CARBOXYPEPTIDASE/ENDOPEPTIDASE AMPH"/>
    <property type="match status" value="1"/>
</dbReference>
<dbReference type="InterPro" id="IPR050491">
    <property type="entry name" value="AmpC-like"/>
</dbReference>
<sequence>MTPAAPAVRTPSRSVQAVGFVLALLAGAGQAQLPAPVAPPRPAREPGAAPAITETAPARLDAADLAAFVDGAVEAYRRRVGLAGVSVAVVDAQGPLLLRGYGFAGLEPERPVDERSLFRIGSVSKTFTYLQALKLADAGKLRLDAPANDYLPPALRLPEDGYAPVLVWHLMTHTAGFEDSALGHLFAATPQASLPLNDYLQRHRPARVREPGTHAVYSNYSVALLGAVLAQVEGVGFEALLERDLFQPLGMHDSGFREPLDAGDPRSAPAALQALRSAGFARKDGGFESKGFEYIAQIGPAGAVSSSASDMAKYLRMLLNRGRLDGREILPPGVFQRLEDDPLVRNAPDATGFAHGFFRKRYGEVTSLEHGGATLYFHSNLVVLPELGFGVFVSTNTDIGRQFAAELPGLLIERYFARARTPAAAAAPADFAATAQAYAGSYLGERRTYTTFEKMLISSNAEIRVGKDHLVLSANGDSTRWLPEKPDVFRAERGPGRLVFLRDGSGRIGGFVSPGGHDVFDRAGFFDSSQNVLLLLGLSALSAVGVLFGLWQRRRQPRRPGAAVASARWLGLAAAAWLVFAGTFAVAFAQLAGDEALALFHYPTPLLRVALWLALPALLLSLLCLPLLWPAWRSRDWNAWRKLRHTAAVAVFLATGWGLWVWNAVGWKL</sequence>
<feature type="transmembrane region" description="Helical" evidence="1">
    <location>
        <begin position="532"/>
        <end position="550"/>
    </location>
</feature>
<dbReference type="Pfam" id="PF00144">
    <property type="entry name" value="Beta-lactamase"/>
    <property type="match status" value="1"/>
</dbReference>
<feature type="domain" description="Beta-lactamase-related" evidence="3">
    <location>
        <begin position="70"/>
        <end position="406"/>
    </location>
</feature>
<feature type="transmembrane region" description="Helical" evidence="1">
    <location>
        <begin position="570"/>
        <end position="589"/>
    </location>
</feature>
<dbReference type="Proteomes" id="UP001165498">
    <property type="component" value="Unassembled WGS sequence"/>
</dbReference>
<feature type="chain" id="PRO_5046979058" evidence="2">
    <location>
        <begin position="32"/>
        <end position="669"/>
    </location>
</feature>
<protein>
    <submittedName>
        <fullName evidence="4">Beta-lactamase family protein</fullName>
    </submittedName>
</protein>
<keyword evidence="1" id="KW-0472">Membrane</keyword>